<evidence type="ECO:0000256" key="7">
    <source>
        <dbReference type="RuleBase" id="RU361218"/>
    </source>
</evidence>
<protein>
    <recommendedName>
        <fullName evidence="7">Tetraspanin</fullName>
    </recommendedName>
</protein>
<keyword evidence="9" id="KW-1185">Reference proteome</keyword>
<dbReference type="Gene3D" id="1.10.1450.10">
    <property type="entry name" value="Tetraspanin"/>
    <property type="match status" value="1"/>
</dbReference>
<comment type="similarity">
    <text evidence="2 7">Belongs to the tetraspanin (TM4SF) family.</text>
</comment>
<accession>A0A4S2MH40</accession>
<evidence type="ECO:0000256" key="4">
    <source>
        <dbReference type="ARBA" id="ARBA00022989"/>
    </source>
</evidence>
<dbReference type="Pfam" id="PF00335">
    <property type="entry name" value="Tetraspanin"/>
    <property type="match status" value="1"/>
</dbReference>
<dbReference type="PIRSF" id="PIRSF002419">
    <property type="entry name" value="Tetraspanin"/>
    <property type="match status" value="1"/>
</dbReference>
<evidence type="ECO:0000256" key="3">
    <source>
        <dbReference type="ARBA" id="ARBA00022692"/>
    </source>
</evidence>
<proteinExistence type="inferred from homology"/>
<evidence type="ECO:0000313" key="9">
    <source>
        <dbReference type="Proteomes" id="UP000308267"/>
    </source>
</evidence>
<feature type="disulfide bond" evidence="6">
    <location>
        <begin position="152"/>
        <end position="181"/>
    </location>
</feature>
<dbReference type="InterPro" id="IPR018503">
    <property type="entry name" value="Tetraspanin_CS"/>
</dbReference>
<feature type="transmembrane region" description="Helical" evidence="7">
    <location>
        <begin position="12"/>
        <end position="38"/>
    </location>
</feature>
<evidence type="ECO:0000256" key="2">
    <source>
        <dbReference type="ARBA" id="ARBA00006840"/>
    </source>
</evidence>
<comment type="subcellular location">
    <subcellularLocation>
        <location evidence="1 7">Membrane</location>
        <topology evidence="1 7">Multi-pass membrane protein</topology>
    </subcellularLocation>
</comment>
<dbReference type="InterPro" id="IPR000301">
    <property type="entry name" value="Tetraspanin_animals"/>
</dbReference>
<feature type="transmembrane region" description="Helical" evidence="7">
    <location>
        <begin position="58"/>
        <end position="80"/>
    </location>
</feature>
<sequence>MPSVSLSGCLKCIKYSMFVFCLIAWVLGLVALVIGIVARVTGSFGLLDAHIPAIHSGANLLIAVGFFIMIMGFLGCCGTIRESQCLLFSFFLFVFFCFSLLMGAGLWALAWSYKLDGYFYRYLATHVEKYLEDEPQNESTKLMDFLHKKFNCCGLRSSADYTITPNSCKTGSLSPSQLPGCHRVLVDTCQSNLSLICAIGIIFALIMISKTCMTIAPFPARWRRERE</sequence>
<dbReference type="SUPFAM" id="SSF48652">
    <property type="entry name" value="Tetraspanin"/>
    <property type="match status" value="1"/>
</dbReference>
<dbReference type="PRINTS" id="PR00259">
    <property type="entry name" value="TMFOUR"/>
</dbReference>
<dbReference type="EMBL" id="SJOL01002428">
    <property type="protein sequence ID" value="TGZ73748.1"/>
    <property type="molecule type" value="Genomic_DNA"/>
</dbReference>
<evidence type="ECO:0000256" key="6">
    <source>
        <dbReference type="PIRSR" id="PIRSR002419-1"/>
    </source>
</evidence>
<dbReference type="GO" id="GO:0005886">
    <property type="term" value="C:plasma membrane"/>
    <property type="evidence" value="ECO:0007669"/>
    <property type="project" value="TreeGrafter"/>
</dbReference>
<evidence type="ECO:0000256" key="1">
    <source>
        <dbReference type="ARBA" id="ARBA00004141"/>
    </source>
</evidence>
<organism evidence="8 9">
    <name type="scientific">Opisthorchis felineus</name>
    <dbReference type="NCBI Taxonomy" id="147828"/>
    <lineage>
        <taxon>Eukaryota</taxon>
        <taxon>Metazoa</taxon>
        <taxon>Spiralia</taxon>
        <taxon>Lophotrochozoa</taxon>
        <taxon>Platyhelminthes</taxon>
        <taxon>Trematoda</taxon>
        <taxon>Digenea</taxon>
        <taxon>Opisthorchiida</taxon>
        <taxon>Opisthorchiata</taxon>
        <taxon>Opisthorchiidae</taxon>
        <taxon>Opisthorchis</taxon>
    </lineage>
</organism>
<dbReference type="InterPro" id="IPR008952">
    <property type="entry name" value="Tetraspanin_EC2_sf"/>
</dbReference>
<feature type="disulfide bond" evidence="6">
    <location>
        <begin position="153"/>
        <end position="168"/>
    </location>
</feature>
<keyword evidence="4 7" id="KW-1133">Transmembrane helix</keyword>
<keyword evidence="5 7" id="KW-0472">Membrane</keyword>
<name>A0A4S2MH40_OPIFE</name>
<evidence type="ECO:0000313" key="8">
    <source>
        <dbReference type="EMBL" id="TGZ73748.1"/>
    </source>
</evidence>
<comment type="caution">
    <text evidence="8">The sequence shown here is derived from an EMBL/GenBank/DDBJ whole genome shotgun (WGS) entry which is preliminary data.</text>
</comment>
<dbReference type="CDD" id="cd03127">
    <property type="entry name" value="tetraspanin_LEL"/>
    <property type="match status" value="1"/>
</dbReference>
<feature type="transmembrane region" description="Helical" evidence="7">
    <location>
        <begin position="193"/>
        <end position="216"/>
    </location>
</feature>
<dbReference type="InterPro" id="IPR018499">
    <property type="entry name" value="Tetraspanin/Peripherin"/>
</dbReference>
<dbReference type="PANTHER" id="PTHR19282">
    <property type="entry name" value="TETRASPANIN"/>
    <property type="match status" value="1"/>
</dbReference>
<dbReference type="AlphaFoldDB" id="A0A4S2MH40"/>
<dbReference type="STRING" id="147828.A0A4S2MH40"/>
<dbReference type="PANTHER" id="PTHR19282:SF544">
    <property type="entry name" value="TETRASPANIN"/>
    <property type="match status" value="1"/>
</dbReference>
<evidence type="ECO:0000256" key="5">
    <source>
        <dbReference type="ARBA" id="ARBA00023136"/>
    </source>
</evidence>
<keyword evidence="3 7" id="KW-0812">Transmembrane</keyword>
<dbReference type="OrthoDB" id="5870230at2759"/>
<gene>
    <name evidence="8" type="ORF">CRM22_001337</name>
</gene>
<keyword evidence="6" id="KW-1015">Disulfide bond</keyword>
<dbReference type="PROSITE" id="PS00421">
    <property type="entry name" value="TM4_1"/>
    <property type="match status" value="1"/>
</dbReference>
<reference evidence="8 9" key="1">
    <citation type="journal article" date="2019" name="BMC Genomics">
        <title>New insights from Opisthorchis felineus genome: update on genomics of the epidemiologically important liver flukes.</title>
        <authorList>
            <person name="Ershov N.I."/>
            <person name="Mordvinov V.A."/>
            <person name="Prokhortchouk E.B."/>
            <person name="Pakharukova M.Y."/>
            <person name="Gunbin K.V."/>
            <person name="Ustyantsev K."/>
            <person name="Genaev M.A."/>
            <person name="Blinov A.G."/>
            <person name="Mazur A."/>
            <person name="Boulygina E."/>
            <person name="Tsygankova S."/>
            <person name="Khrameeva E."/>
            <person name="Chekanov N."/>
            <person name="Fan G."/>
            <person name="Xiao A."/>
            <person name="Zhang H."/>
            <person name="Xu X."/>
            <person name="Yang H."/>
            <person name="Solovyev V."/>
            <person name="Lee S.M."/>
            <person name="Liu X."/>
            <person name="Afonnikov D.A."/>
            <person name="Skryabin K.G."/>
        </authorList>
    </citation>
    <scope>NUCLEOTIDE SEQUENCE [LARGE SCALE GENOMIC DNA]</scope>
    <source>
        <strain evidence="8">AK-0245</strain>
        <tissue evidence="8">Whole organism</tissue>
    </source>
</reference>
<feature type="transmembrane region" description="Helical" evidence="7">
    <location>
        <begin position="87"/>
        <end position="110"/>
    </location>
</feature>
<dbReference type="Proteomes" id="UP000308267">
    <property type="component" value="Unassembled WGS sequence"/>
</dbReference>